<keyword evidence="4" id="KW-1185">Reference proteome</keyword>
<evidence type="ECO:0000256" key="1">
    <source>
        <dbReference type="SAM" id="MobiDB-lite"/>
    </source>
</evidence>
<accession>K5X5R2</accession>
<evidence type="ECO:0000313" key="3">
    <source>
        <dbReference type="EMBL" id="EKM78282.1"/>
    </source>
</evidence>
<organism evidence="3 4">
    <name type="scientific">Agaricus bisporus var. burnettii (strain JB137-S8 / ATCC MYA-4627 / FGSC 10392)</name>
    <name type="common">White button mushroom</name>
    <dbReference type="NCBI Taxonomy" id="597362"/>
    <lineage>
        <taxon>Eukaryota</taxon>
        <taxon>Fungi</taxon>
        <taxon>Dikarya</taxon>
        <taxon>Basidiomycota</taxon>
        <taxon>Agaricomycotina</taxon>
        <taxon>Agaricomycetes</taxon>
        <taxon>Agaricomycetidae</taxon>
        <taxon>Agaricales</taxon>
        <taxon>Agaricineae</taxon>
        <taxon>Agaricaceae</taxon>
        <taxon>Agaricus</taxon>
    </lineage>
</organism>
<dbReference type="AlphaFoldDB" id="K5X5R2"/>
<dbReference type="GeneID" id="18824396"/>
<evidence type="ECO:0000313" key="4">
    <source>
        <dbReference type="Proteomes" id="UP000008493"/>
    </source>
</evidence>
<keyword evidence="2" id="KW-0812">Transmembrane</keyword>
<reference evidence="4" key="1">
    <citation type="journal article" date="2012" name="Proc. Natl. Acad. Sci. U.S.A.">
        <title>Genome sequence of the button mushroom Agaricus bisporus reveals mechanisms governing adaptation to a humic-rich ecological niche.</title>
        <authorList>
            <person name="Morin E."/>
            <person name="Kohler A."/>
            <person name="Baker A.R."/>
            <person name="Foulongne-Oriol M."/>
            <person name="Lombard V."/>
            <person name="Nagy L.G."/>
            <person name="Ohm R.A."/>
            <person name="Patyshakuliyeva A."/>
            <person name="Brun A."/>
            <person name="Aerts A.L."/>
            <person name="Bailey A.M."/>
            <person name="Billette C."/>
            <person name="Coutinho P.M."/>
            <person name="Deakin G."/>
            <person name="Doddapaneni H."/>
            <person name="Floudas D."/>
            <person name="Grimwood J."/>
            <person name="Hilden K."/>
            <person name="Kuees U."/>
            <person name="LaButti K.M."/>
            <person name="Lapidus A."/>
            <person name="Lindquist E.A."/>
            <person name="Lucas S.M."/>
            <person name="Murat C."/>
            <person name="Riley R.W."/>
            <person name="Salamov A.A."/>
            <person name="Schmutz J."/>
            <person name="Subramanian V."/>
            <person name="Woesten H.A.B."/>
            <person name="Xu J."/>
            <person name="Eastwood D.C."/>
            <person name="Foster G.D."/>
            <person name="Sonnenberg A.S."/>
            <person name="Cullen D."/>
            <person name="de Vries R.P."/>
            <person name="Lundell T."/>
            <person name="Hibbett D.S."/>
            <person name="Henrissat B."/>
            <person name="Burton K.S."/>
            <person name="Kerrigan R.W."/>
            <person name="Challen M.P."/>
            <person name="Grigoriev I.V."/>
            <person name="Martin F."/>
        </authorList>
    </citation>
    <scope>NUCLEOTIDE SEQUENCE [LARGE SCALE GENOMIC DNA]</scope>
    <source>
        <strain evidence="4">JB137-S8 / ATCC MYA-4627 / FGSC 10392</strain>
    </source>
</reference>
<dbReference type="Proteomes" id="UP000008493">
    <property type="component" value="Unassembled WGS sequence"/>
</dbReference>
<dbReference type="OMA" id="AWDHDSW"/>
<dbReference type="OrthoDB" id="3352285at2759"/>
<dbReference type="HOGENOM" id="CLU_063096_0_0_1"/>
<dbReference type="KEGG" id="abp:AGABI1DRAFT114607"/>
<feature type="transmembrane region" description="Helical" evidence="2">
    <location>
        <begin position="29"/>
        <end position="49"/>
    </location>
</feature>
<proteinExistence type="predicted"/>
<gene>
    <name evidence="3" type="ORF">AGABI1DRAFT_114607</name>
</gene>
<dbReference type="InParanoid" id="K5X5R2"/>
<feature type="transmembrane region" description="Helical" evidence="2">
    <location>
        <begin position="175"/>
        <end position="196"/>
    </location>
</feature>
<sequence length="283" mass="31231">MNSRPPPPQGAPPPYAFVTRVYRKSLRPIVLFVSATEFLWTLFACIGHFRNSALDRLGSVASIKTVYIVLGALYMLCAAIGLFGVVAAYTQRIRLIRVYAYATALDVLLIAGTGLLQIIIHFTLKNDIINACTNLSKDGSIVVFGFWGPRFHDLTNEEASVLCRRDWDRESWQSIVVFLVTTLLVIMFSAIAFAYLRQMLDPTSAANSFRAPNAGRVGDYPSHYNPPYNTYNAPPSYGQPAYGGYGNDVSAPPYEGKPGYMPSDNKNDDPFGDPREHGSGSRV</sequence>
<feature type="transmembrane region" description="Helical" evidence="2">
    <location>
        <begin position="98"/>
        <end position="120"/>
    </location>
</feature>
<keyword evidence="2" id="KW-0472">Membrane</keyword>
<dbReference type="RefSeq" id="XP_007330971.1">
    <property type="nucleotide sequence ID" value="XM_007330909.1"/>
</dbReference>
<feature type="compositionally biased region" description="Basic and acidic residues" evidence="1">
    <location>
        <begin position="265"/>
        <end position="283"/>
    </location>
</feature>
<keyword evidence="2" id="KW-1133">Transmembrane helix</keyword>
<evidence type="ECO:0000256" key="2">
    <source>
        <dbReference type="SAM" id="Phobius"/>
    </source>
</evidence>
<protein>
    <submittedName>
        <fullName evidence="3">Uncharacterized protein</fullName>
    </submittedName>
</protein>
<dbReference type="eggNOG" id="ENOG502S4RX">
    <property type="taxonomic scope" value="Eukaryota"/>
</dbReference>
<feature type="transmembrane region" description="Helical" evidence="2">
    <location>
        <begin position="61"/>
        <end position="86"/>
    </location>
</feature>
<feature type="region of interest" description="Disordered" evidence="1">
    <location>
        <begin position="242"/>
        <end position="283"/>
    </location>
</feature>
<dbReference type="EMBL" id="JH971392">
    <property type="protein sequence ID" value="EKM78282.1"/>
    <property type="molecule type" value="Genomic_DNA"/>
</dbReference>
<name>K5X5R2_AGABU</name>